<feature type="non-terminal residue" evidence="1">
    <location>
        <position position="1"/>
    </location>
</feature>
<dbReference type="InterPro" id="IPR010106">
    <property type="entry name" value="RpnA"/>
</dbReference>
<dbReference type="PANTHER" id="PTHR41317:SF1">
    <property type="entry name" value="PD-(D_E)XK NUCLEASE FAMILY TRANSPOSASE"/>
    <property type="match status" value="1"/>
</dbReference>
<reference evidence="1 2" key="1">
    <citation type="submission" date="2014-04" db="EMBL/GenBank/DDBJ databases">
        <title>Whole genome sequence of 'Brachyspira hampsonii' D13-03603F2.</title>
        <authorList>
            <person name="Patterson A.H."/>
            <person name="Chaban B."/>
            <person name="Fernando C."/>
            <person name="Harding J.C."/>
            <person name="Hill J.E."/>
        </authorList>
    </citation>
    <scope>NUCLEOTIDE SEQUENCE [LARGE SCALE GENOMIC DNA]</scope>
    <source>
        <strain evidence="1 2">D13-03603F2</strain>
    </source>
</reference>
<name>A0ABX5B4R0_9SPIR</name>
<dbReference type="Proteomes" id="UP000238924">
    <property type="component" value="Unassembled WGS sequence"/>
</dbReference>
<dbReference type="RefSeq" id="WP_104618367.1">
    <property type="nucleotide sequence ID" value="NZ_JJMJ01000094.1"/>
</dbReference>
<evidence type="ECO:0000313" key="2">
    <source>
        <dbReference type="Proteomes" id="UP000238924"/>
    </source>
</evidence>
<dbReference type="Pfam" id="PF12784">
    <property type="entry name" value="PDDEXK_2"/>
    <property type="match status" value="1"/>
</dbReference>
<gene>
    <name evidence="1" type="ORF">DJ52_06135</name>
</gene>
<organism evidence="1 2">
    <name type="scientific">Brachyspira murdochii</name>
    <dbReference type="NCBI Taxonomy" id="84378"/>
    <lineage>
        <taxon>Bacteria</taxon>
        <taxon>Pseudomonadati</taxon>
        <taxon>Spirochaetota</taxon>
        <taxon>Spirochaetia</taxon>
        <taxon>Brachyspirales</taxon>
        <taxon>Brachyspiraceae</taxon>
        <taxon>Brachyspira</taxon>
    </lineage>
</organism>
<proteinExistence type="predicted"/>
<accession>A0ABX5B4R0</accession>
<sequence>EKIEILNPFNIAENYDEKESIAPKVGRRLDIKATTETGITVLIEIQARGNEDFIKRALYYWAYNYSSSLNRGSFYDELKPTVSINITNFILTDEDKVHSCYALKELNNNKILTDHCQLHFLELPKFNLKNISAIESLDNIHREFISWIKFFKGENMSVLMKENTIFEEVEKKCQTFVNDNPVMDKYKKREVDTYFFNKSIELDIKKAKEQGIEQGIEKGIKENQILTAKNMKNKNMDINLISELTGLSIEEIKNYRKNNKILKLLLKK</sequence>
<comment type="caution">
    <text evidence="1">The sequence shown here is derived from an EMBL/GenBank/DDBJ whole genome shotgun (WGS) entry which is preliminary data.</text>
</comment>
<protein>
    <recommendedName>
        <fullName evidence="3">Rpn family recombination-promoting nuclease/putative transposase</fullName>
    </recommendedName>
</protein>
<evidence type="ECO:0008006" key="3">
    <source>
        <dbReference type="Google" id="ProtNLM"/>
    </source>
</evidence>
<dbReference type="EMBL" id="JJMJ01000094">
    <property type="protein sequence ID" value="PPS22246.1"/>
    <property type="molecule type" value="Genomic_DNA"/>
</dbReference>
<keyword evidence="2" id="KW-1185">Reference proteome</keyword>
<dbReference type="NCBIfam" id="TIGR01784">
    <property type="entry name" value="T_den_put_tspse"/>
    <property type="match status" value="1"/>
</dbReference>
<evidence type="ECO:0000313" key="1">
    <source>
        <dbReference type="EMBL" id="PPS22246.1"/>
    </source>
</evidence>
<dbReference type="PANTHER" id="PTHR41317">
    <property type="entry name" value="PD-(D_E)XK NUCLEASE FAMILY TRANSPOSASE"/>
    <property type="match status" value="1"/>
</dbReference>